<feature type="transmembrane region" description="Helical" evidence="1">
    <location>
        <begin position="80"/>
        <end position="101"/>
    </location>
</feature>
<dbReference type="InterPro" id="IPR013901">
    <property type="entry name" value="Anthrone_oxy"/>
</dbReference>
<feature type="transmembrane region" description="Helical" evidence="1">
    <location>
        <begin position="137"/>
        <end position="156"/>
    </location>
</feature>
<protein>
    <submittedName>
        <fullName evidence="2">Membrane protein</fullName>
    </submittedName>
</protein>
<dbReference type="RefSeq" id="WP_203690530.1">
    <property type="nucleotide sequence ID" value="NZ_BAAALC010000007.1"/>
</dbReference>
<keyword evidence="1" id="KW-0472">Membrane</keyword>
<dbReference type="Pfam" id="PF08592">
    <property type="entry name" value="Anthrone_oxy"/>
    <property type="match status" value="1"/>
</dbReference>
<feature type="transmembrane region" description="Helical" evidence="1">
    <location>
        <begin position="6"/>
        <end position="26"/>
    </location>
</feature>
<dbReference type="AlphaFoldDB" id="A0A8J3KZF3"/>
<accession>A0A8J3KZF3</accession>
<dbReference type="EMBL" id="BONI01000010">
    <property type="protein sequence ID" value="GIG04915.1"/>
    <property type="molecule type" value="Genomic_DNA"/>
</dbReference>
<dbReference type="Proteomes" id="UP000630887">
    <property type="component" value="Unassembled WGS sequence"/>
</dbReference>
<proteinExistence type="predicted"/>
<keyword evidence="1" id="KW-1133">Transmembrane helix</keyword>
<keyword evidence="3" id="KW-1185">Reference proteome</keyword>
<name>A0A8J3KZF3_9ACTN</name>
<evidence type="ECO:0000313" key="3">
    <source>
        <dbReference type="Proteomes" id="UP000630887"/>
    </source>
</evidence>
<comment type="caution">
    <text evidence="2">The sequence shown here is derived from an EMBL/GenBank/DDBJ whole genome shotgun (WGS) entry which is preliminary data.</text>
</comment>
<evidence type="ECO:0000256" key="1">
    <source>
        <dbReference type="SAM" id="Phobius"/>
    </source>
</evidence>
<reference evidence="2 3" key="1">
    <citation type="submission" date="2021-01" db="EMBL/GenBank/DDBJ databases">
        <title>Whole genome shotgun sequence of Catellatospora coxensis NBRC 107359.</title>
        <authorList>
            <person name="Komaki H."/>
            <person name="Tamura T."/>
        </authorList>
    </citation>
    <scope>NUCLEOTIDE SEQUENCE [LARGE SCALE GENOMIC DNA]</scope>
    <source>
        <strain evidence="2 3">NBRC 107359</strain>
    </source>
</reference>
<evidence type="ECO:0000313" key="2">
    <source>
        <dbReference type="EMBL" id="GIG04915.1"/>
    </source>
</evidence>
<gene>
    <name evidence="2" type="ORF">Cco03nite_16150</name>
</gene>
<organism evidence="2 3">
    <name type="scientific">Catellatospora coxensis</name>
    <dbReference type="NCBI Taxonomy" id="310354"/>
    <lineage>
        <taxon>Bacteria</taxon>
        <taxon>Bacillati</taxon>
        <taxon>Actinomycetota</taxon>
        <taxon>Actinomycetes</taxon>
        <taxon>Micromonosporales</taxon>
        <taxon>Micromonosporaceae</taxon>
        <taxon>Catellatospora</taxon>
    </lineage>
</organism>
<feature type="transmembrane region" description="Helical" evidence="1">
    <location>
        <begin position="47"/>
        <end position="74"/>
    </location>
</feature>
<keyword evidence="1" id="KW-0812">Transmembrane</keyword>
<sequence length="160" mass="16979">MIVQVAATVTMGIMAGVFGLYAHTVMPGLRRTDDRTFVGAFQALDRAIINPWFMLGGFLGAFVFTAASVVLLLTGPGGAALAWAFAALVLYLLVLVITVAVNVPMNNAIKAAGDPDRITDLAGVRARFDEAKWARWNLVRTVATTAAVVCLAVMLVQNGR</sequence>